<dbReference type="EMBL" id="WNWW01000558">
    <property type="protein sequence ID" value="KAF3423551.1"/>
    <property type="molecule type" value="Genomic_DNA"/>
</dbReference>
<evidence type="ECO:0000256" key="9">
    <source>
        <dbReference type="ARBA" id="ARBA00045321"/>
    </source>
</evidence>
<sequence>MDNLRRQVIDDIIITCQENNVDVTEDFVSFLLTLFQLNPVYGLKVDDEENNKKIVQAIVEKICDQDKPSLTTLKSQLYFAKHYHDRDETVKRHRLRLHQKTGPIVAEICQTEKLANKQESEKLYQKMLVVITFLSGLGNPTVPSVLREVSVALQSVFQPSELEQYIKMSKREKEEQLMELMCIVAGIRLFNRDCQRGGEGIDDCESLTIITITKKKKKQIMPAILQRAIEKTRDCIVEFLENLMSRIYKFTALADKIIFIKELIPFDVYTKENVNWAIEMLSASRQQEIYIRKLLSDVEHSEKEIKNYMERLQERLFKLHDTVRYRTAIPTVQVYPQFIDLADIWMGLQDEVIVLSRINNFFWELQTLGAKTVNVYNEQLLNEMLSDAEILTDAERLERSMGEIISECGQCTIYHPNETKDFENINLEFLGFCAWKFVNGYGALIPGNPNNGVIKWRGKYYVFCSIATALHFGEDPDRCTYEALDYIRNHFEYVYLFQVYDDIRALQTQEVLSEEGPQLKTCQHQMVQTDLHILPPFIDKNYSSSIWELRNRALHLATISKYKTHSTQTYKSNFRYGIYVQTAPPRNKEVQTRRDNYMNTKKLLTYIFGLRGRRDDNQHKTNSNIYKHLVLYMNLISVLKDKLDRSVRGHL</sequence>
<evidence type="ECO:0000256" key="4">
    <source>
        <dbReference type="ARBA" id="ARBA00022490"/>
    </source>
</evidence>
<evidence type="ECO:0000313" key="10">
    <source>
        <dbReference type="EMBL" id="KAF3423551.1"/>
    </source>
</evidence>
<evidence type="ECO:0000256" key="1">
    <source>
        <dbReference type="ARBA" id="ARBA00004430"/>
    </source>
</evidence>
<dbReference type="Pfam" id="PF12018">
    <property type="entry name" value="FAP206"/>
    <property type="match status" value="1"/>
</dbReference>
<comment type="similarity">
    <text evidence="2">Belongs to the CFAP206 family.</text>
</comment>
<keyword evidence="5" id="KW-0970">Cilium biogenesis/degradation</keyword>
<evidence type="ECO:0000256" key="3">
    <source>
        <dbReference type="ARBA" id="ARBA00021602"/>
    </source>
</evidence>
<organism evidence="10 11">
    <name type="scientific">Frieseomelitta varia</name>
    <dbReference type="NCBI Taxonomy" id="561572"/>
    <lineage>
        <taxon>Eukaryota</taxon>
        <taxon>Metazoa</taxon>
        <taxon>Ecdysozoa</taxon>
        <taxon>Arthropoda</taxon>
        <taxon>Hexapoda</taxon>
        <taxon>Insecta</taxon>
        <taxon>Pterygota</taxon>
        <taxon>Neoptera</taxon>
        <taxon>Endopterygota</taxon>
        <taxon>Hymenoptera</taxon>
        <taxon>Apocrita</taxon>
        <taxon>Aculeata</taxon>
        <taxon>Apoidea</taxon>
        <taxon>Anthophila</taxon>
        <taxon>Apidae</taxon>
        <taxon>Frieseomelitta</taxon>
    </lineage>
</organism>
<dbReference type="GO" id="GO:0030030">
    <property type="term" value="P:cell projection organization"/>
    <property type="evidence" value="ECO:0007669"/>
    <property type="project" value="UniProtKB-KW"/>
</dbReference>
<comment type="function">
    <text evidence="9">Essential for sperm motility and is involved in the regulation of the beating frequency of motile cilia on the epithelial cells of the respiratory tract. Required for the establishment of radial spokes in sperm flagella.</text>
</comment>
<evidence type="ECO:0000256" key="6">
    <source>
        <dbReference type="ARBA" id="ARBA00023069"/>
    </source>
</evidence>
<dbReference type="PANTHER" id="PTHR21442">
    <property type="entry name" value="CILIA- AND FLAGELLA-ASSOCIATED PROTEIN 206"/>
    <property type="match status" value="1"/>
</dbReference>
<evidence type="ECO:0000256" key="8">
    <source>
        <dbReference type="ARBA" id="ARBA00023273"/>
    </source>
</evidence>
<proteinExistence type="inferred from homology"/>
<dbReference type="AlphaFoldDB" id="A0A833VLW5"/>
<gene>
    <name evidence="10" type="ORF">E2986_00034</name>
</gene>
<evidence type="ECO:0000256" key="2">
    <source>
        <dbReference type="ARBA" id="ARBA00010500"/>
    </source>
</evidence>
<dbReference type="Proteomes" id="UP000655588">
    <property type="component" value="Unassembled WGS sequence"/>
</dbReference>
<accession>A0A833VLW5</accession>
<keyword evidence="11" id="KW-1185">Reference proteome</keyword>
<dbReference type="PANTHER" id="PTHR21442:SF0">
    <property type="entry name" value="CILIA- AND FLAGELLA-ASSOCIATED PROTEIN 206"/>
    <property type="match status" value="1"/>
</dbReference>
<evidence type="ECO:0000313" key="11">
    <source>
        <dbReference type="Proteomes" id="UP000655588"/>
    </source>
</evidence>
<protein>
    <recommendedName>
        <fullName evidence="3">Cilia- and flagella-associated protein 206</fullName>
    </recommendedName>
</protein>
<evidence type="ECO:0000256" key="7">
    <source>
        <dbReference type="ARBA" id="ARBA00023212"/>
    </source>
</evidence>
<reference evidence="10" key="1">
    <citation type="submission" date="2019-11" db="EMBL/GenBank/DDBJ databases">
        <title>The nuclear and mitochondrial genomes of Frieseomelitta varia - a highly eusocial stingless bee (Meliponini) with a permanently sterile worker caste.</title>
        <authorList>
            <person name="Freitas F.C.P."/>
            <person name="Lourenco A.P."/>
            <person name="Nunes F.M.F."/>
            <person name="Paschoal A.R."/>
            <person name="Abreu F.C.P."/>
            <person name="Barbin F.O."/>
            <person name="Bataglia L."/>
            <person name="Cardoso-Junior C.A.M."/>
            <person name="Cervoni M.S."/>
            <person name="Silva S.R."/>
            <person name="Dalarmi F."/>
            <person name="Del Lama M.A."/>
            <person name="Depintor T.S."/>
            <person name="Ferreira K.M."/>
            <person name="Goria P.S."/>
            <person name="Jaskot M.C."/>
            <person name="Lago D.C."/>
            <person name="Luna-Lucena D."/>
            <person name="Moda L.M."/>
            <person name="Nascimento L."/>
            <person name="Pedrino M."/>
            <person name="Rabico F.O."/>
            <person name="Sanches F.C."/>
            <person name="Santos D.E."/>
            <person name="Santos C.G."/>
            <person name="Vieira J."/>
            <person name="Lopes T.F."/>
            <person name="Barchuk A.R."/>
            <person name="Hartfelder K."/>
            <person name="Simoes Z.L.P."/>
            <person name="Bitondi M.M.G."/>
            <person name="Pinheiro D.G."/>
        </authorList>
    </citation>
    <scope>NUCLEOTIDE SEQUENCE</scope>
    <source>
        <strain evidence="10">USP_RPSP 00005682</strain>
        <tissue evidence="10">Whole individual</tissue>
    </source>
</reference>
<keyword evidence="7" id="KW-0206">Cytoskeleton</keyword>
<keyword evidence="8" id="KW-0966">Cell projection</keyword>
<dbReference type="GO" id="GO:0003356">
    <property type="term" value="P:regulation of cilium beat frequency"/>
    <property type="evidence" value="ECO:0007669"/>
    <property type="project" value="TreeGrafter"/>
</dbReference>
<keyword evidence="6" id="KW-0969">Cilium</keyword>
<comment type="subcellular location">
    <subcellularLocation>
        <location evidence="1">Cytoplasm</location>
        <location evidence="1">Cytoskeleton</location>
        <location evidence="1">Cilium axoneme</location>
    </subcellularLocation>
</comment>
<dbReference type="GO" id="GO:0036064">
    <property type="term" value="C:ciliary basal body"/>
    <property type="evidence" value="ECO:0007669"/>
    <property type="project" value="TreeGrafter"/>
</dbReference>
<comment type="caution">
    <text evidence="10">The sequence shown here is derived from an EMBL/GenBank/DDBJ whole genome shotgun (WGS) entry which is preliminary data.</text>
</comment>
<evidence type="ECO:0000256" key="5">
    <source>
        <dbReference type="ARBA" id="ARBA00022794"/>
    </source>
</evidence>
<dbReference type="GO" id="GO:0005930">
    <property type="term" value="C:axoneme"/>
    <property type="evidence" value="ECO:0007669"/>
    <property type="project" value="UniProtKB-SubCell"/>
</dbReference>
<dbReference type="InterPro" id="IPR021897">
    <property type="entry name" value="FAP206"/>
</dbReference>
<keyword evidence="4" id="KW-0963">Cytoplasm</keyword>
<name>A0A833VLW5_9HYME</name>